<evidence type="ECO:0000313" key="1">
    <source>
        <dbReference type="EMBL" id="MFD1529989.1"/>
    </source>
</evidence>
<proteinExistence type="predicted"/>
<keyword evidence="2" id="KW-1185">Reference proteome</keyword>
<comment type="caution">
    <text evidence="1">The sequence shown here is derived from an EMBL/GenBank/DDBJ whole genome shotgun (WGS) entry which is preliminary data.</text>
</comment>
<sequence length="102" mass="11055">MGDLHACCGGALTAQVDQAWRGAPPGDAESAARWRGAAMLVDQYLGITGDEHVVVAYTPDCREFAAYVQVTLRRRGVAARARVARRCGRTCWAAPVPRRADR</sequence>
<dbReference type="RefSeq" id="WP_343976445.1">
    <property type="nucleotide sequence ID" value="NZ_BAAAJG010000008.1"/>
</dbReference>
<organism evidence="1 2">
    <name type="scientific">Pseudonocardia aurantiaca</name>
    <dbReference type="NCBI Taxonomy" id="75290"/>
    <lineage>
        <taxon>Bacteria</taxon>
        <taxon>Bacillati</taxon>
        <taxon>Actinomycetota</taxon>
        <taxon>Actinomycetes</taxon>
        <taxon>Pseudonocardiales</taxon>
        <taxon>Pseudonocardiaceae</taxon>
        <taxon>Pseudonocardia</taxon>
    </lineage>
</organism>
<accession>A0ABW4FH85</accession>
<dbReference type="EMBL" id="JBHUCP010000007">
    <property type="protein sequence ID" value="MFD1529989.1"/>
    <property type="molecule type" value="Genomic_DNA"/>
</dbReference>
<gene>
    <name evidence="1" type="ORF">ACFSCY_11100</name>
</gene>
<protein>
    <submittedName>
        <fullName evidence="1">Uncharacterized protein</fullName>
    </submittedName>
</protein>
<evidence type="ECO:0000313" key="2">
    <source>
        <dbReference type="Proteomes" id="UP001597145"/>
    </source>
</evidence>
<reference evidence="2" key="1">
    <citation type="journal article" date="2019" name="Int. J. Syst. Evol. Microbiol.">
        <title>The Global Catalogue of Microorganisms (GCM) 10K type strain sequencing project: providing services to taxonomists for standard genome sequencing and annotation.</title>
        <authorList>
            <consortium name="The Broad Institute Genomics Platform"/>
            <consortium name="The Broad Institute Genome Sequencing Center for Infectious Disease"/>
            <person name="Wu L."/>
            <person name="Ma J."/>
        </authorList>
    </citation>
    <scope>NUCLEOTIDE SEQUENCE [LARGE SCALE GENOMIC DNA]</scope>
    <source>
        <strain evidence="2">JCM 12165</strain>
    </source>
</reference>
<dbReference type="Proteomes" id="UP001597145">
    <property type="component" value="Unassembled WGS sequence"/>
</dbReference>
<name>A0ABW4FH85_9PSEU</name>